<keyword evidence="2 3" id="KW-0732">Signal</keyword>
<dbReference type="SUPFAM" id="SSF53822">
    <property type="entry name" value="Periplasmic binding protein-like I"/>
    <property type="match status" value="1"/>
</dbReference>
<keyword evidence="6" id="KW-1185">Reference proteome</keyword>
<evidence type="ECO:0000313" key="5">
    <source>
        <dbReference type="EMBL" id="CAB3662406.1"/>
    </source>
</evidence>
<dbReference type="InterPro" id="IPR028082">
    <property type="entry name" value="Peripla_BP_I"/>
</dbReference>
<dbReference type="Pfam" id="PF13458">
    <property type="entry name" value="Peripla_BP_6"/>
    <property type="match status" value="1"/>
</dbReference>
<protein>
    <submittedName>
        <fullName evidence="5">Leucine-, isoleucine-, valine-, threonine-, and alanine-binding protein</fullName>
    </submittedName>
</protein>
<evidence type="ECO:0000313" key="6">
    <source>
        <dbReference type="Proteomes" id="UP000494269"/>
    </source>
</evidence>
<evidence type="ECO:0000256" key="1">
    <source>
        <dbReference type="ARBA" id="ARBA00010062"/>
    </source>
</evidence>
<dbReference type="PANTHER" id="PTHR30483:SF6">
    <property type="entry name" value="PERIPLASMIC BINDING PROTEIN OF ABC TRANSPORTER FOR NATURAL AMINO ACIDS"/>
    <property type="match status" value="1"/>
</dbReference>
<evidence type="ECO:0000259" key="4">
    <source>
        <dbReference type="Pfam" id="PF13458"/>
    </source>
</evidence>
<gene>
    <name evidence="5" type="primary">braC_2</name>
    <name evidence="5" type="ORF">LMG3441_00628</name>
</gene>
<dbReference type="Proteomes" id="UP000494269">
    <property type="component" value="Unassembled WGS sequence"/>
</dbReference>
<dbReference type="RefSeq" id="WP_054426763.1">
    <property type="nucleotide sequence ID" value="NZ_CADIJQ010000001.1"/>
</dbReference>
<comment type="similarity">
    <text evidence="1">Belongs to the leucine-binding protein family.</text>
</comment>
<feature type="domain" description="Leucine-binding protein" evidence="4">
    <location>
        <begin position="26"/>
        <end position="375"/>
    </location>
</feature>
<dbReference type="InterPro" id="IPR028081">
    <property type="entry name" value="Leu-bd"/>
</dbReference>
<dbReference type="PANTHER" id="PTHR30483">
    <property type="entry name" value="LEUCINE-SPECIFIC-BINDING PROTEIN"/>
    <property type="match status" value="1"/>
</dbReference>
<organism evidence="5 6">
    <name type="scientific">Achromobacter kerstersii</name>
    <dbReference type="NCBI Taxonomy" id="1353890"/>
    <lineage>
        <taxon>Bacteria</taxon>
        <taxon>Pseudomonadati</taxon>
        <taxon>Pseudomonadota</taxon>
        <taxon>Betaproteobacteria</taxon>
        <taxon>Burkholderiales</taxon>
        <taxon>Alcaligenaceae</taxon>
        <taxon>Achromobacter</taxon>
    </lineage>
</organism>
<sequence>MKKSLLLSALLLAPGLVPGVSQAQETLKVGALVTLSGAGAAWGQAMLYAAELAADDVNAKGGLEVGGKRYKVQIIPYDDKYQSNDAVTAANRLISDDKVKYIIGPTGSAPALAVAPLTEREKVITMTLGFTAKALSPEKPFSFRPNLTTEETSYPSIEWMVKEYKLKKVGALFPNDESGQQISRDLEKAYEKAGSQMSSKEFFERQRVDMVPLLTRMLASGIDAIELDGNSPATAGLIVRQARELGFKGRIVRNGGPATPEIVAVAGKPATEGMLVGSLTDPDSKAVSDYAQRYQDKYKKKMNGFSPAFYDATHMLFAAMQSAGTVADSDKVRTALEQLKDYPGIQGKLNWGGKARYGIDHQVEAPFFISEVKDGQEVIRARCSVKVCETINR</sequence>
<dbReference type="CDD" id="cd06336">
    <property type="entry name" value="PBP1_ABC_ligand_binding-like"/>
    <property type="match status" value="1"/>
</dbReference>
<accession>A0A6S6Z537</accession>
<dbReference type="AlphaFoldDB" id="A0A6S6Z537"/>
<reference evidence="5 6" key="1">
    <citation type="submission" date="2020-04" db="EMBL/GenBank/DDBJ databases">
        <authorList>
            <person name="De Canck E."/>
        </authorList>
    </citation>
    <scope>NUCLEOTIDE SEQUENCE [LARGE SCALE GENOMIC DNA]</scope>
    <source>
        <strain evidence="5 6">LMG 3441</strain>
    </source>
</reference>
<dbReference type="EMBL" id="CADIJQ010000001">
    <property type="protein sequence ID" value="CAB3662406.1"/>
    <property type="molecule type" value="Genomic_DNA"/>
</dbReference>
<dbReference type="Gene3D" id="3.40.50.2300">
    <property type="match status" value="2"/>
</dbReference>
<evidence type="ECO:0000256" key="3">
    <source>
        <dbReference type="SAM" id="SignalP"/>
    </source>
</evidence>
<proteinExistence type="inferred from homology"/>
<feature type="signal peptide" evidence="3">
    <location>
        <begin position="1"/>
        <end position="23"/>
    </location>
</feature>
<name>A0A6S6Z537_9BURK</name>
<dbReference type="InterPro" id="IPR051010">
    <property type="entry name" value="BCAA_transport"/>
</dbReference>
<feature type="chain" id="PRO_5029019244" evidence="3">
    <location>
        <begin position="24"/>
        <end position="393"/>
    </location>
</feature>
<evidence type="ECO:0000256" key="2">
    <source>
        <dbReference type="ARBA" id="ARBA00022729"/>
    </source>
</evidence>